<gene>
    <name evidence="2" type="ORF">FA15DRAFT_584052</name>
</gene>
<keyword evidence="3" id="KW-1185">Reference proteome</keyword>
<dbReference type="SUPFAM" id="SSF50129">
    <property type="entry name" value="GroES-like"/>
    <property type="match status" value="1"/>
</dbReference>
<dbReference type="PANTHER" id="PTHR11695:SF294">
    <property type="entry name" value="RETICULON-4-INTERACTING PROTEIN 1, MITOCHONDRIAL"/>
    <property type="match status" value="1"/>
</dbReference>
<dbReference type="InterPro" id="IPR011032">
    <property type="entry name" value="GroES-like_sf"/>
</dbReference>
<dbReference type="PANTHER" id="PTHR11695">
    <property type="entry name" value="ALCOHOL DEHYDROGENASE RELATED"/>
    <property type="match status" value="1"/>
</dbReference>
<protein>
    <submittedName>
        <fullName evidence="2">Uncharacterized protein</fullName>
    </submittedName>
</protein>
<dbReference type="AlphaFoldDB" id="A0A5C3L6Q8"/>
<dbReference type="OrthoDB" id="201656at2759"/>
<dbReference type="EMBL" id="ML210154">
    <property type="protein sequence ID" value="TFK28709.1"/>
    <property type="molecule type" value="Genomic_DNA"/>
</dbReference>
<dbReference type="GO" id="GO:0005739">
    <property type="term" value="C:mitochondrion"/>
    <property type="evidence" value="ECO:0007669"/>
    <property type="project" value="TreeGrafter"/>
</dbReference>
<dbReference type="Proteomes" id="UP000307440">
    <property type="component" value="Unassembled WGS sequence"/>
</dbReference>
<dbReference type="STRING" id="230819.A0A5C3L6Q8"/>
<dbReference type="InterPro" id="IPR050700">
    <property type="entry name" value="YIM1/Zinc_Alcohol_DH_Fams"/>
</dbReference>
<feature type="region of interest" description="Disordered" evidence="1">
    <location>
        <begin position="1"/>
        <end position="118"/>
    </location>
</feature>
<sequence>MGKPEIQKRILEGEQQGLVEEPEDAGEETEREEAHEPPKRLGRTASLRARLGSIGKGTKRKLSLRKRDKSKEGDNRPDTGATGGEATLDTTTQKKLRERTKGKEKALPPPPLTQPEVGFIPGRSFVGRVLECGWEVKEEVVRKGEWVSGLLDVRKSGALTEFIVVDRHRVHRVPHPSAVPGGAETNAVTTATTTSFNSFMTTSTTKPSPAIHPPSLTLEELALLALNGIPAYRAVRTFMQAFSGLAKPASGPKPFDYPPTTANGTFLGGRNHMMADHEPHRRRRALVLRGHDGVGAMAVQMLALRGWRVSVHVPLPGPHDAEESQQFMVEAEERVKLFGGEEVVFDDGGIGSDPWWDGGRLAAARVIDGLKEDGDVFDAVLDTIGGKEVREASERLLKSVGSLVPTTPGGGLIPLDGQTPRDRASKKSGPGQFTTLVGDVPERTIPTAADNFRAGLRSLKFGTGSSAGGGTAGSGSREGEEPRGKVGYAWISVAQDVDWEGEGISETIGNVLRLAFEHGIKPTVPRISTASASAAMYQWKGGAVPFDQAPEIFVDGDGPLCSGGTMVVKIASN</sequence>
<evidence type="ECO:0000313" key="2">
    <source>
        <dbReference type="EMBL" id="TFK28709.1"/>
    </source>
</evidence>
<proteinExistence type="predicted"/>
<dbReference type="Gene3D" id="3.90.180.10">
    <property type="entry name" value="Medium-chain alcohol dehydrogenases, catalytic domain"/>
    <property type="match status" value="1"/>
</dbReference>
<reference evidence="2 3" key="1">
    <citation type="journal article" date="2019" name="Nat. Ecol. Evol.">
        <title>Megaphylogeny resolves global patterns of mushroom evolution.</title>
        <authorList>
            <person name="Varga T."/>
            <person name="Krizsan K."/>
            <person name="Foldi C."/>
            <person name="Dima B."/>
            <person name="Sanchez-Garcia M."/>
            <person name="Sanchez-Ramirez S."/>
            <person name="Szollosi G.J."/>
            <person name="Szarkandi J.G."/>
            <person name="Papp V."/>
            <person name="Albert L."/>
            <person name="Andreopoulos W."/>
            <person name="Angelini C."/>
            <person name="Antonin V."/>
            <person name="Barry K.W."/>
            <person name="Bougher N.L."/>
            <person name="Buchanan P."/>
            <person name="Buyck B."/>
            <person name="Bense V."/>
            <person name="Catcheside P."/>
            <person name="Chovatia M."/>
            <person name="Cooper J."/>
            <person name="Damon W."/>
            <person name="Desjardin D."/>
            <person name="Finy P."/>
            <person name="Geml J."/>
            <person name="Haridas S."/>
            <person name="Hughes K."/>
            <person name="Justo A."/>
            <person name="Karasinski D."/>
            <person name="Kautmanova I."/>
            <person name="Kiss B."/>
            <person name="Kocsube S."/>
            <person name="Kotiranta H."/>
            <person name="LaButti K.M."/>
            <person name="Lechner B.E."/>
            <person name="Liimatainen K."/>
            <person name="Lipzen A."/>
            <person name="Lukacs Z."/>
            <person name="Mihaltcheva S."/>
            <person name="Morgado L.N."/>
            <person name="Niskanen T."/>
            <person name="Noordeloos M.E."/>
            <person name="Ohm R.A."/>
            <person name="Ortiz-Santana B."/>
            <person name="Ovrebo C."/>
            <person name="Racz N."/>
            <person name="Riley R."/>
            <person name="Savchenko A."/>
            <person name="Shiryaev A."/>
            <person name="Soop K."/>
            <person name="Spirin V."/>
            <person name="Szebenyi C."/>
            <person name="Tomsovsky M."/>
            <person name="Tulloss R.E."/>
            <person name="Uehling J."/>
            <person name="Grigoriev I.V."/>
            <person name="Vagvolgyi C."/>
            <person name="Papp T."/>
            <person name="Martin F.M."/>
            <person name="Miettinen O."/>
            <person name="Hibbett D.S."/>
            <person name="Nagy L.G."/>
        </authorList>
    </citation>
    <scope>NUCLEOTIDE SEQUENCE [LARGE SCALE GENOMIC DNA]</scope>
    <source>
        <strain evidence="2 3">CBS 121175</strain>
    </source>
</reference>
<feature type="compositionally biased region" description="Acidic residues" evidence="1">
    <location>
        <begin position="20"/>
        <end position="31"/>
    </location>
</feature>
<organism evidence="2 3">
    <name type="scientific">Coprinopsis marcescibilis</name>
    <name type="common">Agaric fungus</name>
    <name type="synonym">Psathyrella marcescibilis</name>
    <dbReference type="NCBI Taxonomy" id="230819"/>
    <lineage>
        <taxon>Eukaryota</taxon>
        <taxon>Fungi</taxon>
        <taxon>Dikarya</taxon>
        <taxon>Basidiomycota</taxon>
        <taxon>Agaricomycotina</taxon>
        <taxon>Agaricomycetes</taxon>
        <taxon>Agaricomycetidae</taxon>
        <taxon>Agaricales</taxon>
        <taxon>Agaricineae</taxon>
        <taxon>Psathyrellaceae</taxon>
        <taxon>Coprinopsis</taxon>
    </lineage>
</organism>
<dbReference type="Gene3D" id="3.40.50.720">
    <property type="entry name" value="NAD(P)-binding Rossmann-like Domain"/>
    <property type="match status" value="1"/>
</dbReference>
<feature type="region of interest" description="Disordered" evidence="1">
    <location>
        <begin position="463"/>
        <end position="483"/>
    </location>
</feature>
<evidence type="ECO:0000313" key="3">
    <source>
        <dbReference type="Proteomes" id="UP000307440"/>
    </source>
</evidence>
<name>A0A5C3L6Q8_COPMA</name>
<feature type="region of interest" description="Disordered" evidence="1">
    <location>
        <begin position="408"/>
        <end position="432"/>
    </location>
</feature>
<accession>A0A5C3L6Q8</accession>
<feature type="compositionally biased region" description="Basic and acidic residues" evidence="1">
    <location>
        <begin position="1"/>
        <end position="12"/>
    </location>
</feature>
<evidence type="ECO:0000256" key="1">
    <source>
        <dbReference type="SAM" id="MobiDB-lite"/>
    </source>
</evidence>
<feature type="compositionally biased region" description="Basic residues" evidence="1">
    <location>
        <begin position="57"/>
        <end position="68"/>
    </location>
</feature>